<protein>
    <submittedName>
        <fullName evidence="6">TetR family transcriptional regulator</fullName>
    </submittedName>
</protein>
<dbReference type="InterPro" id="IPR001647">
    <property type="entry name" value="HTH_TetR"/>
</dbReference>
<evidence type="ECO:0000259" key="5">
    <source>
        <dbReference type="PROSITE" id="PS50977"/>
    </source>
</evidence>
<proteinExistence type="predicted"/>
<evidence type="ECO:0000256" key="2">
    <source>
        <dbReference type="ARBA" id="ARBA00023125"/>
    </source>
</evidence>
<accession>A0A917VIQ4</accession>
<sequence>MDSGTDERVGLRERKKRQTRIALGWAAIRLVVERGWDAVRVEDIAAEAGVSPRTFNNYFSGKAEAVVSRHLDRYRLIAEEFRARPASEPLWEAITNAALARFALEEGTALQEGTGLPEGAGLRGVSHQEWVSGLRLMLAEPALQGEFHRAAATAEAELAAAVADRTGTDPARDLYPRLVAAAVGAAITVAMDHWMRSDPPVPMMPLLRDALRQVAAGLPAPGSPPA</sequence>
<dbReference type="RefSeq" id="WP_189163853.1">
    <property type="nucleotide sequence ID" value="NZ_BMNT01000016.1"/>
</dbReference>
<dbReference type="GO" id="GO:0003700">
    <property type="term" value="F:DNA-binding transcription factor activity"/>
    <property type="evidence" value="ECO:0007669"/>
    <property type="project" value="TreeGrafter"/>
</dbReference>
<dbReference type="Gene3D" id="1.10.357.10">
    <property type="entry name" value="Tetracycline Repressor, domain 2"/>
    <property type="match status" value="1"/>
</dbReference>
<dbReference type="GO" id="GO:0000976">
    <property type="term" value="F:transcription cis-regulatory region binding"/>
    <property type="evidence" value="ECO:0007669"/>
    <property type="project" value="TreeGrafter"/>
</dbReference>
<dbReference type="SUPFAM" id="SSF46689">
    <property type="entry name" value="Homeodomain-like"/>
    <property type="match status" value="1"/>
</dbReference>
<evidence type="ECO:0000313" key="7">
    <source>
        <dbReference type="Proteomes" id="UP000645217"/>
    </source>
</evidence>
<dbReference type="PANTHER" id="PTHR30055">
    <property type="entry name" value="HTH-TYPE TRANSCRIPTIONAL REGULATOR RUTR"/>
    <property type="match status" value="1"/>
</dbReference>
<keyword evidence="3" id="KW-0804">Transcription</keyword>
<keyword evidence="2 4" id="KW-0238">DNA-binding</keyword>
<dbReference type="Gene3D" id="1.10.10.60">
    <property type="entry name" value="Homeodomain-like"/>
    <property type="match status" value="1"/>
</dbReference>
<dbReference type="InterPro" id="IPR009057">
    <property type="entry name" value="Homeodomain-like_sf"/>
</dbReference>
<gene>
    <name evidence="6" type="ORF">GCM10007964_32640</name>
</gene>
<keyword evidence="7" id="KW-1185">Reference proteome</keyword>
<evidence type="ECO:0000313" key="6">
    <source>
        <dbReference type="EMBL" id="GGK87545.1"/>
    </source>
</evidence>
<name>A0A917VIQ4_9ACTN</name>
<dbReference type="InterPro" id="IPR050109">
    <property type="entry name" value="HTH-type_TetR-like_transc_reg"/>
</dbReference>
<organism evidence="6 7">
    <name type="scientific">Sphaerisporangium melleum</name>
    <dbReference type="NCBI Taxonomy" id="321316"/>
    <lineage>
        <taxon>Bacteria</taxon>
        <taxon>Bacillati</taxon>
        <taxon>Actinomycetota</taxon>
        <taxon>Actinomycetes</taxon>
        <taxon>Streptosporangiales</taxon>
        <taxon>Streptosporangiaceae</taxon>
        <taxon>Sphaerisporangium</taxon>
    </lineage>
</organism>
<dbReference type="AlphaFoldDB" id="A0A917VIQ4"/>
<comment type="caution">
    <text evidence="6">The sequence shown here is derived from an EMBL/GenBank/DDBJ whole genome shotgun (WGS) entry which is preliminary data.</text>
</comment>
<reference evidence="6" key="2">
    <citation type="submission" date="2020-09" db="EMBL/GenBank/DDBJ databases">
        <authorList>
            <person name="Sun Q."/>
            <person name="Ohkuma M."/>
        </authorList>
    </citation>
    <scope>NUCLEOTIDE SEQUENCE</scope>
    <source>
        <strain evidence="6">JCM 13064</strain>
    </source>
</reference>
<feature type="domain" description="HTH tetR-type" evidence="5">
    <location>
        <begin position="17"/>
        <end position="77"/>
    </location>
</feature>
<dbReference type="PANTHER" id="PTHR30055:SF238">
    <property type="entry name" value="MYCOFACTOCIN BIOSYNTHESIS TRANSCRIPTIONAL REGULATOR MFTR-RELATED"/>
    <property type="match status" value="1"/>
</dbReference>
<evidence type="ECO:0000256" key="4">
    <source>
        <dbReference type="PROSITE-ProRule" id="PRU00335"/>
    </source>
</evidence>
<dbReference type="Pfam" id="PF00440">
    <property type="entry name" value="TetR_N"/>
    <property type="match status" value="1"/>
</dbReference>
<dbReference type="PROSITE" id="PS50977">
    <property type="entry name" value="HTH_TETR_2"/>
    <property type="match status" value="1"/>
</dbReference>
<dbReference type="EMBL" id="BMNT01000016">
    <property type="protein sequence ID" value="GGK87545.1"/>
    <property type="molecule type" value="Genomic_DNA"/>
</dbReference>
<reference evidence="6" key="1">
    <citation type="journal article" date="2014" name="Int. J. Syst. Evol. Microbiol.">
        <title>Complete genome sequence of Corynebacterium casei LMG S-19264T (=DSM 44701T), isolated from a smear-ripened cheese.</title>
        <authorList>
            <consortium name="US DOE Joint Genome Institute (JGI-PGF)"/>
            <person name="Walter F."/>
            <person name="Albersmeier A."/>
            <person name="Kalinowski J."/>
            <person name="Ruckert C."/>
        </authorList>
    </citation>
    <scope>NUCLEOTIDE SEQUENCE</scope>
    <source>
        <strain evidence="6">JCM 13064</strain>
    </source>
</reference>
<dbReference type="Pfam" id="PF17754">
    <property type="entry name" value="TetR_C_14"/>
    <property type="match status" value="1"/>
</dbReference>
<dbReference type="InterPro" id="IPR041347">
    <property type="entry name" value="MftR_C"/>
</dbReference>
<evidence type="ECO:0000256" key="3">
    <source>
        <dbReference type="ARBA" id="ARBA00023163"/>
    </source>
</evidence>
<keyword evidence="1" id="KW-0805">Transcription regulation</keyword>
<dbReference type="Proteomes" id="UP000645217">
    <property type="component" value="Unassembled WGS sequence"/>
</dbReference>
<feature type="DNA-binding region" description="H-T-H motif" evidence="4">
    <location>
        <begin position="40"/>
        <end position="59"/>
    </location>
</feature>
<evidence type="ECO:0000256" key="1">
    <source>
        <dbReference type="ARBA" id="ARBA00023015"/>
    </source>
</evidence>